<organism evidence="1 2">
    <name type="scientific">Toxocara canis</name>
    <name type="common">Canine roundworm</name>
    <dbReference type="NCBI Taxonomy" id="6265"/>
    <lineage>
        <taxon>Eukaryota</taxon>
        <taxon>Metazoa</taxon>
        <taxon>Ecdysozoa</taxon>
        <taxon>Nematoda</taxon>
        <taxon>Chromadorea</taxon>
        <taxon>Rhabditida</taxon>
        <taxon>Spirurina</taxon>
        <taxon>Ascaridomorpha</taxon>
        <taxon>Ascaridoidea</taxon>
        <taxon>Toxocaridae</taxon>
        <taxon>Toxocara</taxon>
    </lineage>
</organism>
<reference evidence="1 2" key="1">
    <citation type="submission" date="2014-11" db="EMBL/GenBank/DDBJ databases">
        <title>Genetic blueprint of the zoonotic pathogen Toxocara canis.</title>
        <authorList>
            <person name="Zhu X.-Q."/>
            <person name="Korhonen P.K."/>
            <person name="Cai H."/>
            <person name="Young N.D."/>
            <person name="Nejsum P."/>
            <person name="von Samson-Himmelstjerna G."/>
            <person name="Boag P.R."/>
            <person name="Tan P."/>
            <person name="Li Q."/>
            <person name="Min J."/>
            <person name="Yang Y."/>
            <person name="Wang X."/>
            <person name="Fang X."/>
            <person name="Hall R.S."/>
            <person name="Hofmann A."/>
            <person name="Sternberg P.W."/>
            <person name="Jex A.R."/>
            <person name="Gasser R.B."/>
        </authorList>
    </citation>
    <scope>NUCLEOTIDE SEQUENCE [LARGE SCALE GENOMIC DNA]</scope>
    <source>
        <strain evidence="1">PN_DK_2014</strain>
    </source>
</reference>
<comment type="caution">
    <text evidence="1">The sequence shown here is derived from an EMBL/GenBank/DDBJ whole genome shotgun (WGS) entry which is preliminary data.</text>
</comment>
<keyword evidence="2" id="KW-1185">Reference proteome</keyword>
<evidence type="ECO:0000313" key="2">
    <source>
        <dbReference type="Proteomes" id="UP000031036"/>
    </source>
</evidence>
<dbReference type="AlphaFoldDB" id="A0A0B2VWA4"/>
<protein>
    <submittedName>
        <fullName evidence="1">Uncharacterized protein</fullName>
    </submittedName>
</protein>
<proteinExistence type="predicted"/>
<evidence type="ECO:0000313" key="1">
    <source>
        <dbReference type="EMBL" id="KHN85704.1"/>
    </source>
</evidence>
<accession>A0A0B2VWA4</accession>
<sequence>MRWSEIIYVSLRCPMRYCSTTRTIISELNKRSKEFIFAVVMTFCTIRSNRRRFHDDIYLQWNRASWIAYSCMHASTTCSSTHYPGRPRGMLLGCMSCDVEPLASMHTISD</sequence>
<dbReference type="EMBL" id="JPKZ01000743">
    <property type="protein sequence ID" value="KHN85704.1"/>
    <property type="molecule type" value="Genomic_DNA"/>
</dbReference>
<dbReference type="Proteomes" id="UP000031036">
    <property type="component" value="Unassembled WGS sequence"/>
</dbReference>
<gene>
    <name evidence="1" type="ORF">Tcan_18951</name>
</gene>
<name>A0A0B2VWA4_TOXCA</name>